<dbReference type="GO" id="GO:0016075">
    <property type="term" value="P:rRNA catabolic process"/>
    <property type="evidence" value="ECO:0007669"/>
    <property type="project" value="TreeGrafter"/>
</dbReference>
<gene>
    <name evidence="2" type="ORF">G3O08_19790</name>
</gene>
<dbReference type="PIRSF" id="PIRSF033490">
    <property type="entry name" value="MazF"/>
    <property type="match status" value="1"/>
</dbReference>
<evidence type="ECO:0000256" key="1">
    <source>
        <dbReference type="PIRNR" id="PIRNR033490"/>
    </source>
</evidence>
<evidence type="ECO:0000313" key="3">
    <source>
        <dbReference type="Proteomes" id="UP000486602"/>
    </source>
</evidence>
<evidence type="ECO:0000313" key="2">
    <source>
        <dbReference type="EMBL" id="NEN25736.1"/>
    </source>
</evidence>
<dbReference type="SUPFAM" id="SSF50118">
    <property type="entry name" value="Cell growth inhibitor/plasmid maintenance toxic component"/>
    <property type="match status" value="1"/>
</dbReference>
<dbReference type="GO" id="GO:0006402">
    <property type="term" value="P:mRNA catabolic process"/>
    <property type="evidence" value="ECO:0007669"/>
    <property type="project" value="TreeGrafter"/>
</dbReference>
<dbReference type="GO" id="GO:0004521">
    <property type="term" value="F:RNA endonuclease activity"/>
    <property type="evidence" value="ECO:0007669"/>
    <property type="project" value="TreeGrafter"/>
</dbReference>
<dbReference type="GO" id="GO:0016787">
    <property type="term" value="F:hydrolase activity"/>
    <property type="evidence" value="ECO:0007669"/>
    <property type="project" value="UniProtKB-KW"/>
</dbReference>
<comment type="similarity">
    <text evidence="1">Belongs to the PemK/MazF family.</text>
</comment>
<organism evidence="2 3">
    <name type="scientific">Cryomorpha ignava</name>
    <dbReference type="NCBI Taxonomy" id="101383"/>
    <lineage>
        <taxon>Bacteria</taxon>
        <taxon>Pseudomonadati</taxon>
        <taxon>Bacteroidota</taxon>
        <taxon>Flavobacteriia</taxon>
        <taxon>Flavobacteriales</taxon>
        <taxon>Cryomorphaceae</taxon>
        <taxon>Cryomorpha</taxon>
    </lineage>
</organism>
<keyword evidence="3" id="KW-1185">Reference proteome</keyword>
<dbReference type="Proteomes" id="UP000486602">
    <property type="component" value="Unassembled WGS sequence"/>
</dbReference>
<dbReference type="AlphaFoldDB" id="A0A7K3WW40"/>
<dbReference type="EMBL" id="JAAGVY010000074">
    <property type="protein sequence ID" value="NEN25736.1"/>
    <property type="molecule type" value="Genomic_DNA"/>
</dbReference>
<reference evidence="2 3" key="1">
    <citation type="submission" date="2020-02" db="EMBL/GenBank/DDBJ databases">
        <title>Out from the shadows clarifying the taxonomy of the family Cryomorphaceae and related taxa by utilizing the GTDB taxonomic framework.</title>
        <authorList>
            <person name="Bowman J.P."/>
        </authorList>
    </citation>
    <scope>NUCLEOTIDE SEQUENCE [LARGE SCALE GENOMIC DNA]</scope>
    <source>
        <strain evidence="2 3">QSSC 1-22</strain>
    </source>
</reference>
<dbReference type="InterPro" id="IPR003477">
    <property type="entry name" value="PemK-like"/>
</dbReference>
<dbReference type="InterPro" id="IPR011067">
    <property type="entry name" value="Plasmid_toxin/cell-grow_inhib"/>
</dbReference>
<keyword evidence="1" id="KW-0540">Nuclease</keyword>
<name>A0A7K3WW40_9FLAO</name>
<dbReference type="Gene3D" id="2.30.30.110">
    <property type="match status" value="1"/>
</dbReference>
<sequence>MRQGEIWMANLNPIRGSEQYGMRPVVIISGNLLNTHAAVIIACPLTSKIKNYHGNVILKPKKTNGLKAKSEILTFHIRSISKERLIERMGKITDKEFDQVKECLGDILRY</sequence>
<dbReference type="PANTHER" id="PTHR33988">
    <property type="entry name" value="ENDORIBONUCLEASE MAZF-RELATED"/>
    <property type="match status" value="1"/>
</dbReference>
<dbReference type="Pfam" id="PF02452">
    <property type="entry name" value="PemK_toxin"/>
    <property type="match status" value="1"/>
</dbReference>
<keyword evidence="1" id="KW-0255">Endonuclease</keyword>
<proteinExistence type="inferred from homology"/>
<comment type="function">
    <text evidence="1">Toxic component of a type II toxin-antitoxin (TA) system.</text>
</comment>
<keyword evidence="1" id="KW-0378">Hydrolase</keyword>
<dbReference type="EC" id="3.1.-.-" evidence="1"/>
<accession>A0A7K3WW40</accession>
<dbReference type="GO" id="GO:0003677">
    <property type="term" value="F:DNA binding"/>
    <property type="evidence" value="ECO:0007669"/>
    <property type="project" value="InterPro"/>
</dbReference>
<dbReference type="RefSeq" id="WP_163287183.1">
    <property type="nucleotide sequence ID" value="NZ_JAAGVY010000074.1"/>
</dbReference>
<protein>
    <recommendedName>
        <fullName evidence="1">mRNA interferase</fullName>
        <ecNumber evidence="1">3.1.-.-</ecNumber>
    </recommendedName>
</protein>
<comment type="caution">
    <text evidence="2">The sequence shown here is derived from an EMBL/GenBank/DDBJ whole genome shotgun (WGS) entry which is preliminary data.</text>
</comment>